<dbReference type="Proteomes" id="UP001304071">
    <property type="component" value="Chromosome 2"/>
</dbReference>
<evidence type="ECO:0000313" key="3">
    <source>
        <dbReference type="EMBL" id="WPC76166.1"/>
    </source>
</evidence>
<accession>A0ABZ0QI43</accession>
<evidence type="ECO:0000256" key="1">
    <source>
        <dbReference type="ARBA" id="ARBA00022598"/>
    </source>
</evidence>
<sequence>MSQFFTLLHEQARSHGERIAFHGFRHGKDQLCDVSYQALLAEVEQTAAVLNGFEPRCIALKAANSIDWAIVDLAALILGIPIVPVPSFFTPSQVQHTLTSCGADLLIGDWQESDGKDCSMVAGLSVFRPYDAALIPLLPGSRKVTFTSGSTGQPKGVCLSEGNLFQVSNMLAQQVSSSVLGGRHLALLPLATLLENITAIYVPLILGQTSVLLNGEQTGLSGSSQFNPQHFLAALIHHRPSSLVLTPALLMALIQLVQIQPDIAKSFRFIAVGGARVSAALIARAHELGLPVYEGYGLSECGSVVALNLPDANQLGSAGKVLGHNELKIDEQGQVWIKGNTALGYIDEPFTTPWLATGDIGELDEKGYLTITGRVKNQIITAFGRNVSPEWVETEAQRYMSLQRMVVIGDGELNLTAVVCANDDEMVVDDVRGLNSQLPDYARIGRVLCVANSTKLREFYTSNGKPIRSSFEAWAANLTEHEQVHSYHLTQA</sequence>
<dbReference type="EMBL" id="CP138204">
    <property type="protein sequence ID" value="WPC76166.1"/>
    <property type="molecule type" value="Genomic_DNA"/>
</dbReference>
<organism evidence="3 4">
    <name type="scientific">Vibrio porteresiae DSM 19223</name>
    <dbReference type="NCBI Taxonomy" id="1123496"/>
    <lineage>
        <taxon>Bacteria</taxon>
        <taxon>Pseudomonadati</taxon>
        <taxon>Pseudomonadota</taxon>
        <taxon>Gammaproteobacteria</taxon>
        <taxon>Vibrionales</taxon>
        <taxon>Vibrionaceae</taxon>
        <taxon>Vibrio</taxon>
    </lineage>
</organism>
<gene>
    <name evidence="3" type="ORF">R8Z52_16690</name>
</gene>
<keyword evidence="1" id="KW-0436">Ligase</keyword>
<reference evidence="3 4" key="1">
    <citation type="submission" date="2023-11" db="EMBL/GenBank/DDBJ databases">
        <title>Plant-associative lifestyle of Vibrio porteresiae and its evolutionary dynamics.</title>
        <authorList>
            <person name="Rameshkumar N."/>
            <person name="Kirti K."/>
        </authorList>
    </citation>
    <scope>NUCLEOTIDE SEQUENCE [LARGE SCALE GENOMIC DNA]</scope>
    <source>
        <strain evidence="3 4">MSSRF30</strain>
    </source>
</reference>
<feature type="domain" description="AMP-dependent synthetase/ligase" evidence="2">
    <location>
        <begin position="144"/>
        <end position="340"/>
    </location>
</feature>
<protein>
    <submittedName>
        <fullName evidence="3">AMP-binding protein</fullName>
    </submittedName>
</protein>
<evidence type="ECO:0000313" key="4">
    <source>
        <dbReference type="Proteomes" id="UP001304071"/>
    </source>
</evidence>
<proteinExistence type="predicted"/>
<dbReference type="InterPro" id="IPR042099">
    <property type="entry name" value="ANL_N_sf"/>
</dbReference>
<dbReference type="Gene3D" id="3.40.50.12780">
    <property type="entry name" value="N-terminal domain of ligase-like"/>
    <property type="match status" value="1"/>
</dbReference>
<feature type="domain" description="AMP-dependent synthetase/ligase" evidence="2">
    <location>
        <begin position="9"/>
        <end position="108"/>
    </location>
</feature>
<dbReference type="PROSITE" id="PS00455">
    <property type="entry name" value="AMP_BINDING"/>
    <property type="match status" value="1"/>
</dbReference>
<evidence type="ECO:0000259" key="2">
    <source>
        <dbReference type="Pfam" id="PF00501"/>
    </source>
</evidence>
<dbReference type="SUPFAM" id="SSF56801">
    <property type="entry name" value="Acetyl-CoA synthetase-like"/>
    <property type="match status" value="1"/>
</dbReference>
<dbReference type="InterPro" id="IPR000873">
    <property type="entry name" value="AMP-dep_synth/lig_dom"/>
</dbReference>
<name>A0ABZ0QI43_9VIBR</name>
<dbReference type="InterPro" id="IPR050237">
    <property type="entry name" value="ATP-dep_AMP-bd_enzyme"/>
</dbReference>
<dbReference type="PANTHER" id="PTHR43767">
    <property type="entry name" value="LONG-CHAIN-FATTY-ACID--COA LIGASE"/>
    <property type="match status" value="1"/>
</dbReference>
<dbReference type="PANTHER" id="PTHR43767:SF8">
    <property type="entry name" value="LONG-CHAIN-FATTY-ACID--COA LIGASE"/>
    <property type="match status" value="1"/>
</dbReference>
<dbReference type="InterPro" id="IPR020845">
    <property type="entry name" value="AMP-binding_CS"/>
</dbReference>
<keyword evidence="4" id="KW-1185">Reference proteome</keyword>
<dbReference type="Pfam" id="PF00501">
    <property type="entry name" value="AMP-binding"/>
    <property type="match status" value="2"/>
</dbReference>
<dbReference type="RefSeq" id="WP_261896565.1">
    <property type="nucleotide sequence ID" value="NZ_AP024896.1"/>
</dbReference>